<protein>
    <submittedName>
        <fullName evidence="2">Uncharacterized protein</fullName>
    </submittedName>
</protein>
<keyword evidence="3" id="KW-1185">Reference proteome</keyword>
<proteinExistence type="predicted"/>
<evidence type="ECO:0000256" key="1">
    <source>
        <dbReference type="SAM" id="MobiDB-lite"/>
    </source>
</evidence>
<evidence type="ECO:0000313" key="3">
    <source>
        <dbReference type="Proteomes" id="UP000324748"/>
    </source>
</evidence>
<dbReference type="EMBL" id="VSWC01000028">
    <property type="protein sequence ID" value="KAA1108410.1"/>
    <property type="molecule type" value="Genomic_DNA"/>
</dbReference>
<feature type="region of interest" description="Disordered" evidence="1">
    <location>
        <begin position="1"/>
        <end position="50"/>
    </location>
</feature>
<dbReference type="Proteomes" id="UP000324748">
    <property type="component" value="Unassembled WGS sequence"/>
</dbReference>
<evidence type="ECO:0000313" key="2">
    <source>
        <dbReference type="EMBL" id="KAA1108410.1"/>
    </source>
</evidence>
<accession>A0A5B0Q566</accession>
<sequence length="67" mass="7371">MDQNQSDNSLQLSLSNVNLGHSSNPDQADHQANKSSDLHNLPAPLAPKLCRRTQDKMEVFGAEQEQA</sequence>
<feature type="compositionally biased region" description="Low complexity" evidence="1">
    <location>
        <begin position="1"/>
        <end position="19"/>
    </location>
</feature>
<dbReference type="AlphaFoldDB" id="A0A5B0Q566"/>
<comment type="caution">
    <text evidence="2">The sequence shown here is derived from an EMBL/GenBank/DDBJ whole genome shotgun (WGS) entry which is preliminary data.</text>
</comment>
<organism evidence="2 3">
    <name type="scientific">Puccinia graminis f. sp. tritici</name>
    <dbReference type="NCBI Taxonomy" id="56615"/>
    <lineage>
        <taxon>Eukaryota</taxon>
        <taxon>Fungi</taxon>
        <taxon>Dikarya</taxon>
        <taxon>Basidiomycota</taxon>
        <taxon>Pucciniomycotina</taxon>
        <taxon>Pucciniomycetes</taxon>
        <taxon>Pucciniales</taxon>
        <taxon>Pucciniaceae</taxon>
        <taxon>Puccinia</taxon>
    </lineage>
</organism>
<reference evidence="2 3" key="1">
    <citation type="submission" date="2019-05" db="EMBL/GenBank/DDBJ databases">
        <title>Emergence of the Ug99 lineage of the wheat stem rust pathogen through somatic hybridization.</title>
        <authorList>
            <person name="Li F."/>
            <person name="Upadhyaya N.M."/>
            <person name="Sperschneider J."/>
            <person name="Matny O."/>
            <person name="Nguyen-Phuc H."/>
            <person name="Mago R."/>
            <person name="Raley C."/>
            <person name="Miller M.E."/>
            <person name="Silverstein K.A.T."/>
            <person name="Henningsen E."/>
            <person name="Hirsch C.D."/>
            <person name="Visser B."/>
            <person name="Pretorius Z.A."/>
            <person name="Steffenson B.J."/>
            <person name="Schwessinger B."/>
            <person name="Dodds P.N."/>
            <person name="Figueroa M."/>
        </authorList>
    </citation>
    <scope>NUCLEOTIDE SEQUENCE [LARGE SCALE GENOMIC DNA]</scope>
    <source>
        <strain evidence="2">21-0</strain>
    </source>
</reference>
<name>A0A5B0Q566_PUCGR</name>
<gene>
    <name evidence="2" type="ORF">PGT21_012000</name>
</gene>